<evidence type="ECO:0000256" key="4">
    <source>
        <dbReference type="ARBA" id="ARBA00022679"/>
    </source>
</evidence>
<dbReference type="SUPFAM" id="SSF55874">
    <property type="entry name" value="ATPase domain of HSP90 chaperone/DNA topoisomerase II/histidine kinase"/>
    <property type="match status" value="1"/>
</dbReference>
<dbReference type="Gene3D" id="1.25.40.10">
    <property type="entry name" value="Tetratricopeptide repeat domain"/>
    <property type="match status" value="1"/>
</dbReference>
<name>A0A4Q1D3H2_9BACT</name>
<dbReference type="InterPro" id="IPR011990">
    <property type="entry name" value="TPR-like_helical_dom_sf"/>
</dbReference>
<feature type="coiled-coil region" evidence="9">
    <location>
        <begin position="386"/>
        <end position="415"/>
    </location>
</feature>
<evidence type="ECO:0000259" key="11">
    <source>
        <dbReference type="PROSITE" id="PS50109"/>
    </source>
</evidence>
<evidence type="ECO:0000256" key="3">
    <source>
        <dbReference type="ARBA" id="ARBA00022553"/>
    </source>
</evidence>
<evidence type="ECO:0000256" key="1">
    <source>
        <dbReference type="ARBA" id="ARBA00000085"/>
    </source>
</evidence>
<feature type="transmembrane region" description="Helical" evidence="10">
    <location>
        <begin position="421"/>
        <end position="441"/>
    </location>
</feature>
<keyword evidence="10" id="KW-0812">Transmembrane</keyword>
<sequence length="673" mass="77346">MSCGNFALTVERYLHLIYRRCKLVSLFLLLPFVLQAQLYSELEKGALYDTASINKALQRGAMIRTSNPDSSYRYFNQALKGSYAINYDHGVVSSFTEIGKWYYNRNLSLAIRNARKALEEYQLRKLSDNTLKNQAYLLLAKSYDASAVLDSAAYYYYHINEEIEKGNIKDPGLEIQLYSTLAVFWLNNSSYVDVEYAQPVKYFISKAQQALTRLPAKPGTYAELYRLQALYYCSIANFDSARYFFNKNLQLLANNPGYSPNLPIILLNLSNSYIMEKRPAEAKFYIDSVMRLNHAHLLEERLQITANLQLAMVYYQQKKYANCISVLDDTWRRFDMNFLNKDVIDAYKIYGDSYEALGLTDKAIACKNKYIELYDSFATRDKLNMMSKIESRYRLSEKDKKLAEQNLQISKAENNARQKSLWVIAISLLAIVGFIISALWLRANRHKQRLLAYRFEKQMEISRLTYTIAGEEKERNRIARELHDGIGGLLAAAKINLDLVKKEYHFNNESNFIEVMQLVDQAASDLRKTAHNMMPEILMQDGLVKALEQFCNSIASKNTTHIYFEVIGTNIKLKSELELSLYRIVQELVHNIIKHSRATEAFIQISFSEDELNISVEDNGIGISSENKKGLGIKSIQDRVKALNGNISIESGYARGTNIYINIALQKENIETI</sequence>
<keyword evidence="10" id="KW-0472">Membrane</keyword>
<evidence type="ECO:0000256" key="9">
    <source>
        <dbReference type="SAM" id="Coils"/>
    </source>
</evidence>
<dbReference type="InterPro" id="IPR050482">
    <property type="entry name" value="Sensor_HK_TwoCompSys"/>
</dbReference>
<dbReference type="SUPFAM" id="SSF48452">
    <property type="entry name" value="TPR-like"/>
    <property type="match status" value="1"/>
</dbReference>
<dbReference type="InterPro" id="IPR019734">
    <property type="entry name" value="TPR_rpt"/>
</dbReference>
<dbReference type="InterPro" id="IPR011712">
    <property type="entry name" value="Sig_transdc_His_kin_sub3_dim/P"/>
</dbReference>
<dbReference type="Pfam" id="PF02518">
    <property type="entry name" value="HATPase_c"/>
    <property type="match status" value="1"/>
</dbReference>
<dbReference type="EMBL" id="SDHZ01000002">
    <property type="protein sequence ID" value="RXK82939.1"/>
    <property type="molecule type" value="Genomic_DNA"/>
</dbReference>
<dbReference type="AlphaFoldDB" id="A0A4Q1D3H2"/>
<comment type="catalytic activity">
    <reaction evidence="1">
        <text>ATP + protein L-histidine = ADP + protein N-phospho-L-histidine.</text>
        <dbReference type="EC" id="2.7.13.3"/>
    </reaction>
</comment>
<dbReference type="Gene3D" id="3.30.565.10">
    <property type="entry name" value="Histidine kinase-like ATPase, C-terminal domain"/>
    <property type="match status" value="1"/>
</dbReference>
<evidence type="ECO:0000256" key="8">
    <source>
        <dbReference type="ARBA" id="ARBA00023012"/>
    </source>
</evidence>
<evidence type="ECO:0000256" key="10">
    <source>
        <dbReference type="SAM" id="Phobius"/>
    </source>
</evidence>
<keyword evidence="4" id="KW-0808">Transferase</keyword>
<keyword evidence="9" id="KW-0175">Coiled coil</keyword>
<keyword evidence="13" id="KW-1185">Reference proteome</keyword>
<keyword evidence="5" id="KW-0547">Nucleotide-binding</keyword>
<dbReference type="InterPro" id="IPR005467">
    <property type="entry name" value="His_kinase_dom"/>
</dbReference>
<dbReference type="InterPro" id="IPR003594">
    <property type="entry name" value="HATPase_dom"/>
</dbReference>
<keyword evidence="7" id="KW-0067">ATP-binding</keyword>
<dbReference type="GO" id="GO:0046983">
    <property type="term" value="F:protein dimerization activity"/>
    <property type="evidence" value="ECO:0007669"/>
    <property type="project" value="InterPro"/>
</dbReference>
<dbReference type="GO" id="GO:0016020">
    <property type="term" value="C:membrane"/>
    <property type="evidence" value="ECO:0007669"/>
    <property type="project" value="InterPro"/>
</dbReference>
<reference evidence="12 13" key="1">
    <citation type="submission" date="2019-01" db="EMBL/GenBank/DDBJ databases">
        <title>Filimonas sp. strain TTM-71.</title>
        <authorList>
            <person name="Chen W.-M."/>
        </authorList>
    </citation>
    <scope>NUCLEOTIDE SEQUENCE [LARGE SCALE GENOMIC DNA]</scope>
    <source>
        <strain evidence="12 13">TTM-71</strain>
    </source>
</reference>
<comment type="caution">
    <text evidence="12">The sequence shown here is derived from an EMBL/GenBank/DDBJ whole genome shotgun (WGS) entry which is preliminary data.</text>
</comment>
<dbReference type="SMART" id="SM00387">
    <property type="entry name" value="HATPase_c"/>
    <property type="match status" value="1"/>
</dbReference>
<dbReference type="PANTHER" id="PTHR24421:SF10">
    <property type="entry name" value="NITRATE_NITRITE SENSOR PROTEIN NARQ"/>
    <property type="match status" value="1"/>
</dbReference>
<dbReference type="PANTHER" id="PTHR24421">
    <property type="entry name" value="NITRATE/NITRITE SENSOR PROTEIN NARX-RELATED"/>
    <property type="match status" value="1"/>
</dbReference>
<keyword evidence="8" id="KW-0902">Two-component regulatory system</keyword>
<evidence type="ECO:0000256" key="7">
    <source>
        <dbReference type="ARBA" id="ARBA00022840"/>
    </source>
</evidence>
<dbReference type="SMART" id="SM00028">
    <property type="entry name" value="TPR"/>
    <property type="match status" value="4"/>
</dbReference>
<keyword evidence="6 12" id="KW-0418">Kinase</keyword>
<keyword evidence="10" id="KW-1133">Transmembrane helix</keyword>
<dbReference type="CDD" id="cd16917">
    <property type="entry name" value="HATPase_UhpB-NarQ-NarX-like"/>
    <property type="match status" value="1"/>
</dbReference>
<dbReference type="GO" id="GO:0000155">
    <property type="term" value="F:phosphorelay sensor kinase activity"/>
    <property type="evidence" value="ECO:0007669"/>
    <property type="project" value="InterPro"/>
</dbReference>
<accession>A0A4Q1D3H2</accession>
<dbReference type="InterPro" id="IPR036890">
    <property type="entry name" value="HATPase_C_sf"/>
</dbReference>
<evidence type="ECO:0000256" key="6">
    <source>
        <dbReference type="ARBA" id="ARBA00022777"/>
    </source>
</evidence>
<evidence type="ECO:0000256" key="5">
    <source>
        <dbReference type="ARBA" id="ARBA00022741"/>
    </source>
</evidence>
<evidence type="ECO:0000256" key="2">
    <source>
        <dbReference type="ARBA" id="ARBA00012438"/>
    </source>
</evidence>
<dbReference type="Pfam" id="PF07730">
    <property type="entry name" value="HisKA_3"/>
    <property type="match status" value="1"/>
</dbReference>
<dbReference type="Proteomes" id="UP000290545">
    <property type="component" value="Unassembled WGS sequence"/>
</dbReference>
<dbReference type="OrthoDB" id="617348at2"/>
<protein>
    <recommendedName>
        <fullName evidence="2">histidine kinase</fullName>
        <ecNumber evidence="2">2.7.13.3</ecNumber>
    </recommendedName>
</protein>
<dbReference type="GO" id="GO:0005524">
    <property type="term" value="F:ATP binding"/>
    <property type="evidence" value="ECO:0007669"/>
    <property type="project" value="UniProtKB-KW"/>
</dbReference>
<keyword evidence="3" id="KW-0597">Phosphoprotein</keyword>
<evidence type="ECO:0000313" key="12">
    <source>
        <dbReference type="EMBL" id="RXK82939.1"/>
    </source>
</evidence>
<feature type="domain" description="Histidine kinase" evidence="11">
    <location>
        <begin position="581"/>
        <end position="667"/>
    </location>
</feature>
<dbReference type="Gene3D" id="1.20.5.1930">
    <property type="match status" value="1"/>
</dbReference>
<proteinExistence type="predicted"/>
<organism evidence="12 13">
    <name type="scientific">Filimonas effusa</name>
    <dbReference type="NCBI Taxonomy" id="2508721"/>
    <lineage>
        <taxon>Bacteria</taxon>
        <taxon>Pseudomonadati</taxon>
        <taxon>Bacteroidota</taxon>
        <taxon>Chitinophagia</taxon>
        <taxon>Chitinophagales</taxon>
        <taxon>Chitinophagaceae</taxon>
        <taxon>Filimonas</taxon>
    </lineage>
</organism>
<dbReference type="EC" id="2.7.13.3" evidence="2"/>
<evidence type="ECO:0000313" key="13">
    <source>
        <dbReference type="Proteomes" id="UP000290545"/>
    </source>
</evidence>
<dbReference type="PROSITE" id="PS50109">
    <property type="entry name" value="HIS_KIN"/>
    <property type="match status" value="1"/>
</dbReference>
<gene>
    <name evidence="12" type="ORF">ESB13_12485</name>
</gene>